<feature type="compositionally biased region" description="Basic and acidic residues" evidence="4">
    <location>
        <begin position="1007"/>
        <end position="1034"/>
    </location>
</feature>
<dbReference type="Gene3D" id="3.20.20.80">
    <property type="entry name" value="Glycosidases"/>
    <property type="match status" value="2"/>
</dbReference>
<keyword evidence="8" id="KW-1185">Reference proteome</keyword>
<feature type="domain" description="Glycosyl hydrolase family 31 C-terminal" evidence="6">
    <location>
        <begin position="835"/>
        <end position="958"/>
    </location>
</feature>
<comment type="catalytic activity">
    <reaction evidence="1">
        <text>Hydrolysis of terminal, non-reducing (1-&gt;4)-linked alpha-D-glucose residues with release of alpha-D-glucose.</text>
        <dbReference type="EC" id="3.2.1.20"/>
    </reaction>
</comment>
<evidence type="ECO:0000259" key="6">
    <source>
        <dbReference type="Pfam" id="PF21365"/>
    </source>
</evidence>
<dbReference type="InterPro" id="IPR048395">
    <property type="entry name" value="Glyco_hydro_31_C"/>
</dbReference>
<gene>
    <name evidence="7" type="ORF">EV356DRAFT_535043</name>
</gene>
<feature type="domain" description="Glycoside hydrolase family 31 TIM barrel" evidence="5">
    <location>
        <begin position="564"/>
        <end position="826"/>
    </location>
</feature>
<dbReference type="PANTHER" id="PTHR22762:SF120">
    <property type="entry name" value="HETEROGLYCAN GLUCOSIDASE 1"/>
    <property type="match status" value="1"/>
</dbReference>
<dbReference type="SUPFAM" id="SSF51445">
    <property type="entry name" value="(Trans)glycosidases"/>
    <property type="match status" value="1"/>
</dbReference>
<dbReference type="Proteomes" id="UP000800092">
    <property type="component" value="Unassembled WGS sequence"/>
</dbReference>
<dbReference type="GO" id="GO:0004558">
    <property type="term" value="F:alpha-1,4-glucosidase activity"/>
    <property type="evidence" value="ECO:0007669"/>
    <property type="project" value="UniProtKB-EC"/>
</dbReference>
<dbReference type="Gene3D" id="2.60.40.1760">
    <property type="entry name" value="glycosyl hydrolase (family 31)"/>
    <property type="match status" value="1"/>
</dbReference>
<evidence type="ECO:0000256" key="3">
    <source>
        <dbReference type="ARBA" id="ARBA00012741"/>
    </source>
</evidence>
<comment type="similarity">
    <text evidence="2">Belongs to the glycosyl hydrolase 31 family.</text>
</comment>
<dbReference type="OrthoDB" id="10070917at2759"/>
<dbReference type="InterPro" id="IPR013780">
    <property type="entry name" value="Glyco_hydro_b"/>
</dbReference>
<dbReference type="PANTHER" id="PTHR22762">
    <property type="entry name" value="ALPHA-GLUCOSIDASE"/>
    <property type="match status" value="1"/>
</dbReference>
<feature type="region of interest" description="Disordered" evidence="4">
    <location>
        <begin position="1001"/>
        <end position="1034"/>
    </location>
</feature>
<dbReference type="InterPro" id="IPR017853">
    <property type="entry name" value="GH"/>
</dbReference>
<evidence type="ECO:0000313" key="8">
    <source>
        <dbReference type="Proteomes" id="UP000800092"/>
    </source>
</evidence>
<keyword evidence="7" id="KW-0378">Hydrolase</keyword>
<dbReference type="CDD" id="cd14752">
    <property type="entry name" value="GH31_N"/>
    <property type="match status" value="1"/>
</dbReference>
<sequence>MSIPTDPLNFIPADIFFSSVPNFARPNHVVKVESSDSVDKTDPLRYAAHLTLGATGRDQDTHCLVQFVTPQIWRIRYNPKFSSVSQYPDANSRVIVMNSFADLVDHLQDEFRDSEAWNSYPAGNKWSWKTTFEQTKDPDHWILSSVEYEDGISSPKVNTRLHILGTPFRIIATRVLQPMPSDSEVLKELSVGGVSAAEQIVWQTTSQVFSYQGDPNINVINNVVMNVVKPPSGEYLGFGEQGGRTVLKKPTFMNYFCYDNYNYTKVYGQGALDTREPLCVLDVPFAPYINPGSNQFRYHSTPFFLEMNATPSYRNVTGLMVDNYSQVAFDLGRTNSKTIGVATRFNTFDAYIMTADDVPRMIWQYTSIVGRPKLKPRFVLGHHQGCYGYDSSATVNGIVDGYQRSQIPLDGMHLDVDFQDRYRTFTVNGINFPNVGDFLRNLKARGVKSCTNITPIMTLRESDSDPYNALRNFWDMKDKSNPATNLLVGDRRYLDGLPNNKPLCWRYDTPGQMNATSLNPDDLGERPSFADYIGATIYRDNYVFIEPDPSKQQGNYNSGFPYHGGVSYGTNLGTPGYYPDLNRAVAREKWGEQYQYLFDNGLEFVWQDMTTPAAGNCYGDMLGFPSRILMSDDTYNQDPKKQTPTKTAIELWGLYSYNLHKATYHGLNKLKGRENRRNFIIGRGSLTGMHRFAGLWTGDNGSSWDFWRISLAQVLALGYSGLTIAGVDMGGFTFDPAQSNVPPPHWCDPELLIRWYSGAFLLPWYRNHYNQHFDTKVFQEPWQYTYAFEKFGNLIPSNLYSLYMSVEPICRYYVQLRYSLIQVLYDTMFANLINGLPIARAMLVTDPDDTSLFNANDDYIDNQYLLGYNILVCPVINPGISNRDIYLPGSDMWYPSNLRVNIGGLGNDPVGLKHAAQLEKPVSGGTTLSFGCSIPDAVNNASQIAYVTPIYIRAGAIIPQIDVRQSINENDQNSVCIHVYPGIKDTSYSMYLDDGVSRDSAPADLPQYKHREQPDVHNPNDADSTNEAKSKYREVKISQSHAPSYRLITLSHPWDGYDASSNIGSIYYLGIWASKSTAPTDAHQVSFSFQDQDEKAISDSTLIGSYDATRGVLSVSVPVALVPSLAGPNTSSGSSAGKYIAVKVAGLN</sequence>
<dbReference type="GO" id="GO:0005975">
    <property type="term" value="P:carbohydrate metabolic process"/>
    <property type="evidence" value="ECO:0007669"/>
    <property type="project" value="InterPro"/>
</dbReference>
<dbReference type="InterPro" id="IPR000322">
    <property type="entry name" value="Glyco_hydro_31_TIM"/>
</dbReference>
<evidence type="ECO:0000313" key="7">
    <source>
        <dbReference type="EMBL" id="KAF2231869.1"/>
    </source>
</evidence>
<dbReference type="Gene3D" id="2.60.40.1180">
    <property type="entry name" value="Golgi alpha-mannosidase II"/>
    <property type="match status" value="2"/>
</dbReference>
<dbReference type="SUPFAM" id="SSF51011">
    <property type="entry name" value="Glycosyl hydrolase domain"/>
    <property type="match status" value="1"/>
</dbReference>
<dbReference type="AlphaFoldDB" id="A0A6A6H1W1"/>
<evidence type="ECO:0000256" key="1">
    <source>
        <dbReference type="ARBA" id="ARBA00001657"/>
    </source>
</evidence>
<name>A0A6A6H1W1_VIRVR</name>
<dbReference type="Pfam" id="PF21365">
    <property type="entry name" value="Glyco_hydro_31_3rd"/>
    <property type="match status" value="1"/>
</dbReference>
<evidence type="ECO:0000256" key="2">
    <source>
        <dbReference type="ARBA" id="ARBA00007806"/>
    </source>
</evidence>
<protein>
    <recommendedName>
        <fullName evidence="3">alpha-glucosidase</fullName>
        <ecNumber evidence="3">3.2.1.20</ecNumber>
    </recommendedName>
</protein>
<dbReference type="Pfam" id="PF01055">
    <property type="entry name" value="Glyco_hydro_31_2nd"/>
    <property type="match status" value="2"/>
</dbReference>
<evidence type="ECO:0000259" key="5">
    <source>
        <dbReference type="Pfam" id="PF01055"/>
    </source>
</evidence>
<evidence type="ECO:0000256" key="4">
    <source>
        <dbReference type="SAM" id="MobiDB-lite"/>
    </source>
</evidence>
<proteinExistence type="inferred from homology"/>
<feature type="domain" description="Glycoside hydrolase family 31 TIM barrel" evidence="5">
    <location>
        <begin position="372"/>
        <end position="477"/>
    </location>
</feature>
<dbReference type="EC" id="3.2.1.20" evidence="3"/>
<reference evidence="7" key="1">
    <citation type="journal article" date="2020" name="Stud. Mycol.">
        <title>101 Dothideomycetes genomes: a test case for predicting lifestyles and emergence of pathogens.</title>
        <authorList>
            <person name="Haridas S."/>
            <person name="Albert R."/>
            <person name="Binder M."/>
            <person name="Bloem J."/>
            <person name="Labutti K."/>
            <person name="Salamov A."/>
            <person name="Andreopoulos B."/>
            <person name="Baker S."/>
            <person name="Barry K."/>
            <person name="Bills G."/>
            <person name="Bluhm B."/>
            <person name="Cannon C."/>
            <person name="Castanera R."/>
            <person name="Culley D."/>
            <person name="Daum C."/>
            <person name="Ezra D."/>
            <person name="Gonzalez J."/>
            <person name="Henrissat B."/>
            <person name="Kuo A."/>
            <person name="Liang C."/>
            <person name="Lipzen A."/>
            <person name="Lutzoni F."/>
            <person name="Magnuson J."/>
            <person name="Mondo S."/>
            <person name="Nolan M."/>
            <person name="Ohm R."/>
            <person name="Pangilinan J."/>
            <person name="Park H.-J."/>
            <person name="Ramirez L."/>
            <person name="Alfaro M."/>
            <person name="Sun H."/>
            <person name="Tritt A."/>
            <person name="Yoshinaga Y."/>
            <person name="Zwiers L.-H."/>
            <person name="Turgeon B."/>
            <person name="Goodwin S."/>
            <person name="Spatafora J."/>
            <person name="Crous P."/>
            <person name="Grigoriev I."/>
        </authorList>
    </citation>
    <scope>NUCLEOTIDE SEQUENCE</scope>
    <source>
        <strain evidence="7">Tuck. ex Michener</strain>
    </source>
</reference>
<accession>A0A6A6H1W1</accession>
<organism evidence="7 8">
    <name type="scientific">Viridothelium virens</name>
    <name type="common">Speckled blister lichen</name>
    <name type="synonym">Trypethelium virens</name>
    <dbReference type="NCBI Taxonomy" id="1048519"/>
    <lineage>
        <taxon>Eukaryota</taxon>
        <taxon>Fungi</taxon>
        <taxon>Dikarya</taxon>
        <taxon>Ascomycota</taxon>
        <taxon>Pezizomycotina</taxon>
        <taxon>Dothideomycetes</taxon>
        <taxon>Dothideomycetes incertae sedis</taxon>
        <taxon>Trypetheliales</taxon>
        <taxon>Trypetheliaceae</taxon>
        <taxon>Viridothelium</taxon>
    </lineage>
</organism>
<dbReference type="EMBL" id="ML991821">
    <property type="protein sequence ID" value="KAF2231869.1"/>
    <property type="molecule type" value="Genomic_DNA"/>
</dbReference>